<feature type="compositionally biased region" description="Acidic residues" evidence="1">
    <location>
        <begin position="138"/>
        <end position="167"/>
    </location>
</feature>
<name>A0A0F2M9C1_SPOSC</name>
<dbReference type="VEuPathDB" id="FungiDB:SPSK_02497"/>
<proteinExistence type="predicted"/>
<protein>
    <submittedName>
        <fullName evidence="2">Uncharacterized protein</fullName>
    </submittedName>
</protein>
<organism evidence="2 3">
    <name type="scientific">Sporothrix schenckii 1099-18</name>
    <dbReference type="NCBI Taxonomy" id="1397361"/>
    <lineage>
        <taxon>Eukaryota</taxon>
        <taxon>Fungi</taxon>
        <taxon>Dikarya</taxon>
        <taxon>Ascomycota</taxon>
        <taxon>Pezizomycotina</taxon>
        <taxon>Sordariomycetes</taxon>
        <taxon>Sordariomycetidae</taxon>
        <taxon>Ophiostomatales</taxon>
        <taxon>Ophiostomataceae</taxon>
        <taxon>Sporothrix</taxon>
    </lineage>
</organism>
<feature type="region of interest" description="Disordered" evidence="1">
    <location>
        <begin position="13"/>
        <end position="34"/>
    </location>
</feature>
<dbReference type="OrthoDB" id="10352452at2759"/>
<evidence type="ECO:0000313" key="3">
    <source>
        <dbReference type="Proteomes" id="UP000033710"/>
    </source>
</evidence>
<feature type="region of interest" description="Disordered" evidence="1">
    <location>
        <begin position="134"/>
        <end position="167"/>
    </location>
</feature>
<dbReference type="EMBL" id="AXCR01000006">
    <property type="protein sequence ID" value="KJR86237.1"/>
    <property type="molecule type" value="Genomic_DNA"/>
</dbReference>
<sequence>MAFFAGTAGFPDRLPNLANPAERRPPPPNDGSESWHAHLQLHFTQIFHDMDSRELFTHFAHPQFYIPPQMGEDDEGEDGEDGETIDDIEEGDMAELADLALAYTDADSVYDENRGWTPESIAAVADEYNAETFGLASGEDDEEDEDEEGDEEEEEEQDDDEGDEDDRDLYDVEHDHMQIGYDVRYRYESDDADEEEHRAGLSPLELARYEVERAREALHDALLLQRRKRAYFARRRCVRMKYDNQPQTKADAPYAFAYVSTLHMEVYVRLLRFADQLDDPSVPVAPIVHDMTPYTYDEEAEMYGAFYKPPMPEEEYDRYDGNNAEDPVVVPPRVDVPEYGPPPAYLPSHDMLAPDIMRRLTSLDYVMHNHRRMRLPLMDPDAEWCEFDPPPPYAGKPDDDNVAPPAYYRTVDECCIEPGPLHASIRREFEALRTPEPWTVDRGVLQLRLDLMVEAFERYHYGPDEEEDD</sequence>
<dbReference type="GeneID" id="27664643"/>
<evidence type="ECO:0000313" key="2">
    <source>
        <dbReference type="EMBL" id="KJR86237.1"/>
    </source>
</evidence>
<evidence type="ECO:0000256" key="1">
    <source>
        <dbReference type="SAM" id="MobiDB-lite"/>
    </source>
</evidence>
<reference evidence="2 3" key="1">
    <citation type="journal article" date="2014" name="BMC Genomics">
        <title>Comparative genomics of the major fungal agents of human and animal Sporotrichosis: Sporothrix schenckii and Sporothrix brasiliensis.</title>
        <authorList>
            <person name="Teixeira M.M."/>
            <person name="de Almeida L.G."/>
            <person name="Kubitschek-Barreira P."/>
            <person name="Alves F.L."/>
            <person name="Kioshima E.S."/>
            <person name="Abadio A.K."/>
            <person name="Fernandes L."/>
            <person name="Derengowski L.S."/>
            <person name="Ferreira K.S."/>
            <person name="Souza R.C."/>
            <person name="Ruiz J.C."/>
            <person name="de Andrade N.C."/>
            <person name="Paes H.C."/>
            <person name="Nicola A.M."/>
            <person name="Albuquerque P."/>
            <person name="Gerber A.L."/>
            <person name="Martins V.P."/>
            <person name="Peconick L.D."/>
            <person name="Neto A.V."/>
            <person name="Chaucanez C.B."/>
            <person name="Silva P.A."/>
            <person name="Cunha O.L."/>
            <person name="de Oliveira F.F."/>
            <person name="dos Santos T.C."/>
            <person name="Barros A.L."/>
            <person name="Soares M.A."/>
            <person name="de Oliveira L.M."/>
            <person name="Marini M.M."/>
            <person name="Villalobos-Duno H."/>
            <person name="Cunha M.M."/>
            <person name="de Hoog S."/>
            <person name="da Silveira J.F."/>
            <person name="Henrissat B."/>
            <person name="Nino-Vega G.A."/>
            <person name="Cisalpino P.S."/>
            <person name="Mora-Montes H.M."/>
            <person name="Almeida S.R."/>
            <person name="Stajich J.E."/>
            <person name="Lopes-Bezerra L.M."/>
            <person name="Vasconcelos A.T."/>
            <person name="Felipe M.S."/>
        </authorList>
    </citation>
    <scope>NUCLEOTIDE SEQUENCE [LARGE SCALE GENOMIC DNA]</scope>
    <source>
        <strain evidence="2 3">1099-18</strain>
    </source>
</reference>
<gene>
    <name evidence="2" type="ORF">SPSK_02497</name>
</gene>
<dbReference type="AlphaFoldDB" id="A0A0F2M9C1"/>
<dbReference type="Proteomes" id="UP000033710">
    <property type="component" value="Unassembled WGS sequence"/>
</dbReference>
<dbReference type="RefSeq" id="XP_016588913.1">
    <property type="nucleotide sequence ID" value="XM_016729366.1"/>
</dbReference>
<reference evidence="2 3" key="2">
    <citation type="journal article" date="2015" name="Eukaryot. Cell">
        <title>Asexual propagation of a virulent clone complex in a human and feline outbreak of sporotrichosis.</title>
        <authorList>
            <person name="Teixeira Mde M."/>
            <person name="Rodrigues A.M."/>
            <person name="Tsui C.K."/>
            <person name="de Almeida L.G."/>
            <person name="Van Diepeningen A.D."/>
            <person name="van den Ende B.G."/>
            <person name="Fernandes G.F."/>
            <person name="Kano R."/>
            <person name="Hamelin R.C."/>
            <person name="Lopes-Bezerra L.M."/>
            <person name="Vasconcelos A.T."/>
            <person name="de Hoog S."/>
            <person name="de Camargo Z.P."/>
            <person name="Felipe M.S."/>
        </authorList>
    </citation>
    <scope>NUCLEOTIDE SEQUENCE [LARGE SCALE GENOMIC DNA]</scope>
    <source>
        <strain evidence="2 3">1099-18</strain>
    </source>
</reference>
<comment type="caution">
    <text evidence="2">The sequence shown here is derived from an EMBL/GenBank/DDBJ whole genome shotgun (WGS) entry which is preliminary data.</text>
</comment>
<dbReference type="KEGG" id="ssck:SPSK_02497"/>
<accession>A0A0F2M9C1</accession>